<gene>
    <name evidence="2" type="ORF">TSTA_124400</name>
</gene>
<evidence type="ECO:0000313" key="3">
    <source>
        <dbReference type="Proteomes" id="UP000001745"/>
    </source>
</evidence>
<dbReference type="RefSeq" id="XP_002482708.1">
    <property type="nucleotide sequence ID" value="XM_002482663.1"/>
</dbReference>
<evidence type="ECO:0000256" key="1">
    <source>
        <dbReference type="SAM" id="MobiDB-lite"/>
    </source>
</evidence>
<organism evidence="2 3">
    <name type="scientific">Talaromyces stipitatus (strain ATCC 10500 / CBS 375.48 / QM 6759 / NRRL 1006)</name>
    <name type="common">Penicillium stipitatum</name>
    <dbReference type="NCBI Taxonomy" id="441959"/>
    <lineage>
        <taxon>Eukaryota</taxon>
        <taxon>Fungi</taxon>
        <taxon>Dikarya</taxon>
        <taxon>Ascomycota</taxon>
        <taxon>Pezizomycotina</taxon>
        <taxon>Eurotiomycetes</taxon>
        <taxon>Eurotiomycetidae</taxon>
        <taxon>Eurotiales</taxon>
        <taxon>Trichocomaceae</taxon>
        <taxon>Talaromyces</taxon>
        <taxon>Talaromyces sect. Talaromyces</taxon>
    </lineage>
</organism>
<feature type="compositionally biased region" description="Basic and acidic residues" evidence="1">
    <location>
        <begin position="83"/>
        <end position="116"/>
    </location>
</feature>
<feature type="region of interest" description="Disordered" evidence="1">
    <location>
        <begin position="82"/>
        <end position="138"/>
    </location>
</feature>
<accession>B8MB15</accession>
<dbReference type="InParanoid" id="B8MB15"/>
<dbReference type="PhylomeDB" id="B8MB15"/>
<dbReference type="AlphaFoldDB" id="B8MB15"/>
<proteinExistence type="predicted"/>
<protein>
    <submittedName>
        <fullName evidence="2">Uncharacterized protein</fullName>
    </submittedName>
</protein>
<reference evidence="3" key="1">
    <citation type="journal article" date="2015" name="Genome Announc.">
        <title>Genome sequence of the AIDS-associated pathogen Penicillium marneffei (ATCC18224) and its near taxonomic relative Talaromyces stipitatus (ATCC10500).</title>
        <authorList>
            <person name="Nierman W.C."/>
            <person name="Fedorova-Abrams N.D."/>
            <person name="Andrianopoulos A."/>
        </authorList>
    </citation>
    <scope>NUCLEOTIDE SEQUENCE [LARGE SCALE GENOMIC DNA]</scope>
    <source>
        <strain evidence="3">ATCC 10500 / CBS 375.48 / QM 6759 / NRRL 1006</strain>
    </source>
</reference>
<name>B8MB15_TALSN</name>
<keyword evidence="3" id="KW-1185">Reference proteome</keyword>
<evidence type="ECO:0000313" key="2">
    <source>
        <dbReference type="EMBL" id="EED18716.1"/>
    </source>
</evidence>
<dbReference type="EMBL" id="EQ962655">
    <property type="protein sequence ID" value="EED18716.1"/>
    <property type="molecule type" value="Genomic_DNA"/>
</dbReference>
<sequence length="138" mass="16029">MDIITCTYRSLHSVQSRQAFGTQAPILTIQRLIADAGLPKSHQSDLYEHHIELLTEVNRRRSRKKTKRQVQVGGVLTIMDANRATENRKLHEMEKNKTKMEREREEAREREAREKVQQQSLRANDEPIGENVVSDLPD</sequence>
<dbReference type="VEuPathDB" id="FungiDB:TSTA_124400"/>
<dbReference type="GeneID" id="8098391"/>
<dbReference type="Proteomes" id="UP000001745">
    <property type="component" value="Unassembled WGS sequence"/>
</dbReference>
<dbReference type="HOGENOM" id="CLU_1856650_0_0_1"/>